<sequence length="80" mass="9537">MIALIVLLSLLLCVGWMLLLRHRKALQAANIRLLQQDQRESSLLFQLSELNEKYHVMEDKLQKTQYELYKEKHKTNSKLK</sequence>
<gene>
    <name evidence="1" type="ORF">CLV51_104242</name>
</gene>
<reference evidence="1 2" key="1">
    <citation type="submission" date="2018-03" db="EMBL/GenBank/DDBJ databases">
        <title>Genomic Encyclopedia of Archaeal and Bacterial Type Strains, Phase II (KMG-II): from individual species to whole genera.</title>
        <authorList>
            <person name="Goeker M."/>
        </authorList>
    </citation>
    <scope>NUCLEOTIDE SEQUENCE [LARGE SCALE GENOMIC DNA]</scope>
    <source>
        <strain evidence="1 2">DSM 24859</strain>
    </source>
</reference>
<protein>
    <submittedName>
        <fullName evidence="1">Uncharacterized protein</fullName>
    </submittedName>
</protein>
<comment type="caution">
    <text evidence="1">The sequence shown here is derived from an EMBL/GenBank/DDBJ whole genome shotgun (WGS) entry which is preliminary data.</text>
</comment>
<accession>A0A2P8HH48</accession>
<proteinExistence type="predicted"/>
<dbReference type="AlphaFoldDB" id="A0A2P8HH48"/>
<keyword evidence="2" id="KW-1185">Reference proteome</keyword>
<dbReference type="RefSeq" id="WP_146151328.1">
    <property type="nucleotide sequence ID" value="NZ_PYAW01000004.1"/>
</dbReference>
<dbReference type="EMBL" id="PYAW01000004">
    <property type="protein sequence ID" value="PSL45537.1"/>
    <property type="molecule type" value="Genomic_DNA"/>
</dbReference>
<name>A0A2P8HH48_CHINA</name>
<evidence type="ECO:0000313" key="2">
    <source>
        <dbReference type="Proteomes" id="UP000240971"/>
    </source>
</evidence>
<organism evidence="1 2">
    <name type="scientific">Chitinophaga niastensis</name>
    <dbReference type="NCBI Taxonomy" id="536980"/>
    <lineage>
        <taxon>Bacteria</taxon>
        <taxon>Pseudomonadati</taxon>
        <taxon>Bacteroidota</taxon>
        <taxon>Chitinophagia</taxon>
        <taxon>Chitinophagales</taxon>
        <taxon>Chitinophagaceae</taxon>
        <taxon>Chitinophaga</taxon>
    </lineage>
</organism>
<dbReference type="OrthoDB" id="9939494at2"/>
<dbReference type="Proteomes" id="UP000240971">
    <property type="component" value="Unassembled WGS sequence"/>
</dbReference>
<evidence type="ECO:0000313" key="1">
    <source>
        <dbReference type="EMBL" id="PSL45537.1"/>
    </source>
</evidence>